<dbReference type="InterPro" id="IPR050268">
    <property type="entry name" value="NADH-dep_flavin_reductase"/>
</dbReference>
<name>A0A2C5Y0S3_9HYPO</name>
<dbReference type="OrthoDB" id="2015405at2759"/>
<dbReference type="PANTHER" id="PTHR30466">
    <property type="entry name" value="FLAVIN REDUCTASE"/>
    <property type="match status" value="1"/>
</dbReference>
<reference evidence="3 4" key="1">
    <citation type="submission" date="2017-06" db="EMBL/GenBank/DDBJ databases">
        <title>Ant-infecting Ophiocordyceps genomes reveal a high diversity of potential behavioral manipulation genes and a possible major role for enterotoxins.</title>
        <authorList>
            <person name="De Bekker C."/>
            <person name="Evans H.C."/>
            <person name="Brachmann A."/>
            <person name="Hughes D.P."/>
        </authorList>
    </citation>
    <scope>NUCLEOTIDE SEQUENCE [LARGE SCALE GENOMIC DNA]</scope>
    <source>
        <strain evidence="3 4">Map64</strain>
    </source>
</reference>
<evidence type="ECO:0000313" key="4">
    <source>
        <dbReference type="Proteomes" id="UP000226192"/>
    </source>
</evidence>
<feature type="domain" description="Flavin reductase like" evidence="2">
    <location>
        <begin position="114"/>
        <end position="273"/>
    </location>
</feature>
<accession>A0A2C5Y0S3</accession>
<gene>
    <name evidence="3" type="ORF">CDD81_956</name>
</gene>
<keyword evidence="4" id="KW-1185">Reference proteome</keyword>
<proteinExistence type="predicted"/>
<organism evidence="3 4">
    <name type="scientific">Ophiocordyceps australis</name>
    <dbReference type="NCBI Taxonomy" id="1399860"/>
    <lineage>
        <taxon>Eukaryota</taxon>
        <taxon>Fungi</taxon>
        <taxon>Dikarya</taxon>
        <taxon>Ascomycota</taxon>
        <taxon>Pezizomycotina</taxon>
        <taxon>Sordariomycetes</taxon>
        <taxon>Hypocreomycetidae</taxon>
        <taxon>Hypocreales</taxon>
        <taxon>Ophiocordycipitaceae</taxon>
        <taxon>Ophiocordyceps</taxon>
    </lineage>
</organism>
<sequence length="282" mass="30624">MSYCEAMRNVLLQVQQLAGRHMKAWLRNGNCSRSITSKVTQTSPAQIIALITASKTWRQRRKQVQAGTQPFSRRNRLIHASSWSRKDFHIEGPSPPTVDSDDGAPLSEQLRSTMRLIAHSVVVCTSSHGPTPRAMTMSSFTSLTLRPTPLVTFNIAVPSRTFDAIASSGAFNIHVLTGDAAGATVAERFARGNDAGAFERADGVKLGGNNISPVLDGEGVLRVLKCKVFANGPNGGLVRVRDHVVVLGEVLEMIPVNKAEGFGLTYADRKYRQMGNAIAKRE</sequence>
<evidence type="ECO:0000259" key="2">
    <source>
        <dbReference type="SMART" id="SM00903"/>
    </source>
</evidence>
<keyword evidence="1" id="KW-0560">Oxidoreductase</keyword>
<evidence type="ECO:0000313" key="3">
    <source>
        <dbReference type="EMBL" id="PHH60990.1"/>
    </source>
</evidence>
<dbReference type="Proteomes" id="UP000226192">
    <property type="component" value="Unassembled WGS sequence"/>
</dbReference>
<dbReference type="InterPro" id="IPR002563">
    <property type="entry name" value="Flavin_Rdtase-like_dom"/>
</dbReference>
<dbReference type="Pfam" id="PF01613">
    <property type="entry name" value="Flavin_Reduct"/>
    <property type="match status" value="1"/>
</dbReference>
<dbReference type="SMART" id="SM00903">
    <property type="entry name" value="Flavin_Reduct"/>
    <property type="match status" value="1"/>
</dbReference>
<dbReference type="PANTHER" id="PTHR30466:SF1">
    <property type="entry name" value="FMN REDUCTASE (NADH) RUTF"/>
    <property type="match status" value="1"/>
</dbReference>
<comment type="caution">
    <text evidence="3">The sequence shown here is derived from an EMBL/GenBank/DDBJ whole genome shotgun (WGS) entry which is preliminary data.</text>
</comment>
<dbReference type="EMBL" id="NJET01000120">
    <property type="protein sequence ID" value="PHH60990.1"/>
    <property type="molecule type" value="Genomic_DNA"/>
</dbReference>
<dbReference type="GO" id="GO:0042602">
    <property type="term" value="F:riboflavin reductase (NADPH) activity"/>
    <property type="evidence" value="ECO:0007669"/>
    <property type="project" value="TreeGrafter"/>
</dbReference>
<dbReference type="SUPFAM" id="SSF50475">
    <property type="entry name" value="FMN-binding split barrel"/>
    <property type="match status" value="1"/>
</dbReference>
<dbReference type="Gene3D" id="2.30.110.10">
    <property type="entry name" value="Electron Transport, Fmn-binding Protein, Chain A"/>
    <property type="match status" value="1"/>
</dbReference>
<dbReference type="GO" id="GO:0010181">
    <property type="term" value="F:FMN binding"/>
    <property type="evidence" value="ECO:0007669"/>
    <property type="project" value="InterPro"/>
</dbReference>
<protein>
    <recommendedName>
        <fullName evidence="2">Flavin reductase like domain-containing protein</fullName>
    </recommendedName>
</protein>
<dbReference type="STRING" id="1399860.A0A2C5Y0S3"/>
<dbReference type="AlphaFoldDB" id="A0A2C5Y0S3"/>
<dbReference type="InterPro" id="IPR012349">
    <property type="entry name" value="Split_barrel_FMN-bd"/>
</dbReference>
<evidence type="ECO:0000256" key="1">
    <source>
        <dbReference type="ARBA" id="ARBA00023002"/>
    </source>
</evidence>